<reference evidence="1" key="1">
    <citation type="submission" date="2018-05" db="EMBL/GenBank/DDBJ databases">
        <authorList>
            <person name="Lanie J.A."/>
            <person name="Ng W.-L."/>
            <person name="Kazmierczak K.M."/>
            <person name="Andrzejewski T.M."/>
            <person name="Davidsen T.M."/>
            <person name="Wayne K.J."/>
            <person name="Tettelin H."/>
            <person name="Glass J.I."/>
            <person name="Rusch D."/>
            <person name="Podicherti R."/>
            <person name="Tsui H.-C.T."/>
            <person name="Winkler M.E."/>
        </authorList>
    </citation>
    <scope>NUCLEOTIDE SEQUENCE</scope>
</reference>
<accession>A0A382GBF9</accession>
<proteinExistence type="predicted"/>
<feature type="non-terminal residue" evidence="1">
    <location>
        <position position="48"/>
    </location>
</feature>
<dbReference type="EMBL" id="UINC01054338">
    <property type="protein sequence ID" value="SVB71917.1"/>
    <property type="molecule type" value="Genomic_DNA"/>
</dbReference>
<gene>
    <name evidence="1" type="ORF">METZ01_LOCUS224771</name>
</gene>
<evidence type="ECO:0000313" key="1">
    <source>
        <dbReference type="EMBL" id="SVB71917.1"/>
    </source>
</evidence>
<dbReference type="AlphaFoldDB" id="A0A382GBF9"/>
<organism evidence="1">
    <name type="scientific">marine metagenome</name>
    <dbReference type="NCBI Taxonomy" id="408172"/>
    <lineage>
        <taxon>unclassified sequences</taxon>
        <taxon>metagenomes</taxon>
        <taxon>ecological metagenomes</taxon>
    </lineage>
</organism>
<protein>
    <submittedName>
        <fullName evidence="1">Uncharacterized protein</fullName>
    </submittedName>
</protein>
<name>A0A382GBF9_9ZZZZ</name>
<sequence length="48" mass="5095">MSFGYPLRCLDQMRHLPIGRATAKGDALLTAGLHHLIGVLSSTAIGFS</sequence>